<feature type="domain" description="CAAX prenyl protease 2/Lysostaphin resistance protein A-like" evidence="2">
    <location>
        <begin position="128"/>
        <end position="230"/>
    </location>
</feature>
<keyword evidence="1" id="KW-1133">Transmembrane helix</keyword>
<evidence type="ECO:0000259" key="2">
    <source>
        <dbReference type="Pfam" id="PF02517"/>
    </source>
</evidence>
<feature type="transmembrane region" description="Helical" evidence="1">
    <location>
        <begin position="249"/>
        <end position="268"/>
    </location>
</feature>
<proteinExistence type="predicted"/>
<evidence type="ECO:0000313" key="3">
    <source>
        <dbReference type="EMBL" id="GIE05078.1"/>
    </source>
</evidence>
<keyword evidence="1" id="KW-0812">Transmembrane</keyword>
<dbReference type="InterPro" id="IPR042150">
    <property type="entry name" value="MmRce1-like"/>
</dbReference>
<dbReference type="EMBL" id="BOML01000051">
    <property type="protein sequence ID" value="GIE05078.1"/>
    <property type="molecule type" value="Genomic_DNA"/>
</dbReference>
<feature type="transmembrane region" description="Helical" evidence="1">
    <location>
        <begin position="222"/>
        <end position="243"/>
    </location>
</feature>
<keyword evidence="1" id="KW-0472">Membrane</keyword>
<sequence length="269" mass="29006">MVGPRLNRRGLTAFLLISFGVAWGWEAVAHLLFGWSLVNPLVQVPAGFAPAAAALVVRRWVTREGFADAGSRLRLRPAWRYYLLAWLGPLAVAVVVVGVAAASGLWEPSVRSMADLVPGVPVWSVSLLLCLAVPIVTLAFWGEEFGWTGYLLLRICPGRPRRAALAAGLIAAVWHYPLALLGYAEFSNLALGLAGWTVWIMCQEVILAWLRARSNSIWPPCVAHAGNNFVLTPLTTALLLGHGNFGEQGIQLLVVLILVAVAAGLLHLK</sequence>
<feature type="transmembrane region" description="Helical" evidence="1">
    <location>
        <begin position="163"/>
        <end position="183"/>
    </location>
</feature>
<comment type="caution">
    <text evidence="3">The sequence shown here is derived from an EMBL/GenBank/DDBJ whole genome shotgun (WGS) entry which is preliminary data.</text>
</comment>
<feature type="transmembrane region" description="Helical" evidence="1">
    <location>
        <begin position="81"/>
        <end position="102"/>
    </location>
</feature>
<feature type="transmembrane region" description="Helical" evidence="1">
    <location>
        <begin position="122"/>
        <end position="142"/>
    </location>
</feature>
<feature type="transmembrane region" description="Helical" evidence="1">
    <location>
        <begin position="40"/>
        <end position="61"/>
    </location>
</feature>
<accession>A0ABQ3Z5H1</accession>
<gene>
    <name evidence="3" type="ORF">Adu01nite_64280</name>
</gene>
<protein>
    <recommendedName>
        <fullName evidence="2">CAAX prenyl protease 2/Lysostaphin resistance protein A-like domain-containing protein</fullName>
    </recommendedName>
</protein>
<name>A0ABQ3Z5H1_9ACTN</name>
<dbReference type="Pfam" id="PF02517">
    <property type="entry name" value="Rce1-like"/>
    <property type="match status" value="1"/>
</dbReference>
<organism evidence="3 4">
    <name type="scientific">Paractinoplanes durhamensis</name>
    <dbReference type="NCBI Taxonomy" id="113563"/>
    <lineage>
        <taxon>Bacteria</taxon>
        <taxon>Bacillati</taxon>
        <taxon>Actinomycetota</taxon>
        <taxon>Actinomycetes</taxon>
        <taxon>Micromonosporales</taxon>
        <taxon>Micromonosporaceae</taxon>
        <taxon>Paractinoplanes</taxon>
    </lineage>
</organism>
<reference evidence="3 4" key="1">
    <citation type="submission" date="2021-01" db="EMBL/GenBank/DDBJ databases">
        <title>Whole genome shotgun sequence of Actinoplanes durhamensis NBRC 14914.</title>
        <authorList>
            <person name="Komaki H."/>
            <person name="Tamura T."/>
        </authorList>
    </citation>
    <scope>NUCLEOTIDE SEQUENCE [LARGE SCALE GENOMIC DNA]</scope>
    <source>
        <strain evidence="3 4">NBRC 14914</strain>
    </source>
</reference>
<dbReference type="Proteomes" id="UP000637628">
    <property type="component" value="Unassembled WGS sequence"/>
</dbReference>
<evidence type="ECO:0000256" key="1">
    <source>
        <dbReference type="SAM" id="Phobius"/>
    </source>
</evidence>
<dbReference type="PANTHER" id="PTHR35797">
    <property type="entry name" value="PROTEASE-RELATED"/>
    <property type="match status" value="1"/>
</dbReference>
<dbReference type="PANTHER" id="PTHR35797:SF1">
    <property type="entry name" value="PROTEASE"/>
    <property type="match status" value="1"/>
</dbReference>
<dbReference type="InterPro" id="IPR003675">
    <property type="entry name" value="Rce1/LyrA-like_dom"/>
</dbReference>
<feature type="transmembrane region" description="Helical" evidence="1">
    <location>
        <begin position="189"/>
        <end position="210"/>
    </location>
</feature>
<keyword evidence="4" id="KW-1185">Reference proteome</keyword>
<evidence type="ECO:0000313" key="4">
    <source>
        <dbReference type="Proteomes" id="UP000637628"/>
    </source>
</evidence>